<dbReference type="InterPro" id="IPR032421">
    <property type="entry name" value="PMT_4TMC"/>
</dbReference>
<dbReference type="GO" id="GO:0031502">
    <property type="term" value="C:dolichyl-phosphate-mannose-protein mannosyltransferase complex"/>
    <property type="evidence" value="ECO:0007669"/>
    <property type="project" value="UniProtKB-ARBA"/>
</dbReference>
<comment type="pathway">
    <text evidence="2 15">Protein modification; protein glycosylation.</text>
</comment>
<organism evidence="17 18">
    <name type="scientific">Candida glabrata</name>
    <name type="common">Yeast</name>
    <name type="synonym">Torulopsis glabrata</name>
    <dbReference type="NCBI Taxonomy" id="5478"/>
    <lineage>
        <taxon>Eukaryota</taxon>
        <taxon>Fungi</taxon>
        <taxon>Dikarya</taxon>
        <taxon>Ascomycota</taxon>
        <taxon>Saccharomycotina</taxon>
        <taxon>Saccharomycetes</taxon>
        <taxon>Saccharomycetales</taxon>
        <taxon>Saccharomycetaceae</taxon>
        <taxon>Nakaseomyces</taxon>
    </lineage>
</organism>
<dbReference type="InterPro" id="IPR036300">
    <property type="entry name" value="MIR_dom_sf"/>
</dbReference>
<dbReference type="Pfam" id="PF16192">
    <property type="entry name" value="PMT_4TMC"/>
    <property type="match status" value="1"/>
</dbReference>
<dbReference type="Proteomes" id="UP000054886">
    <property type="component" value="Unassembled WGS sequence"/>
</dbReference>
<feature type="transmembrane region" description="Helical" evidence="15">
    <location>
        <begin position="181"/>
        <end position="199"/>
    </location>
</feature>
<evidence type="ECO:0000256" key="6">
    <source>
        <dbReference type="ARBA" id="ARBA00022679"/>
    </source>
</evidence>
<feature type="transmembrane region" description="Helical" evidence="15">
    <location>
        <begin position="692"/>
        <end position="713"/>
    </location>
</feature>
<comment type="caution">
    <text evidence="17">The sequence shown here is derived from an EMBL/GenBank/DDBJ whole genome shotgun (WGS) entry which is preliminary data.</text>
</comment>
<evidence type="ECO:0000256" key="4">
    <source>
        <dbReference type="ARBA" id="ARBA00012839"/>
    </source>
</evidence>
<evidence type="ECO:0000256" key="15">
    <source>
        <dbReference type="RuleBase" id="RU367007"/>
    </source>
</evidence>
<evidence type="ECO:0000256" key="8">
    <source>
        <dbReference type="ARBA" id="ARBA00022737"/>
    </source>
</evidence>
<evidence type="ECO:0000256" key="11">
    <source>
        <dbReference type="ARBA" id="ARBA00023136"/>
    </source>
</evidence>
<protein>
    <recommendedName>
        <fullName evidence="4 15">Dolichyl-phosphate-mannose--protein mannosyltransferase</fullName>
        <ecNumber evidence="4 15">2.4.1.109</ecNumber>
    </recommendedName>
</protein>
<feature type="transmembrane region" description="Helical" evidence="15">
    <location>
        <begin position="268"/>
        <end position="295"/>
    </location>
</feature>
<feature type="transmembrane region" description="Helical" evidence="15">
    <location>
        <begin position="142"/>
        <end position="169"/>
    </location>
</feature>
<keyword evidence="10 15" id="KW-1133">Transmembrane helix</keyword>
<dbReference type="Pfam" id="PF02815">
    <property type="entry name" value="MIR"/>
    <property type="match status" value="1"/>
</dbReference>
<dbReference type="VEuPathDB" id="FungiDB:CAGL0F00759g"/>
<dbReference type="SMART" id="SM00472">
    <property type="entry name" value="MIR"/>
    <property type="match status" value="3"/>
</dbReference>
<evidence type="ECO:0000256" key="9">
    <source>
        <dbReference type="ARBA" id="ARBA00022824"/>
    </source>
</evidence>
<sequence length="734" mass="85111">MDSELRARKAPSVSEVKVEHDHGHDLANDNKEQKASNKQFWLRLERVAMPIVFTLLALLVRLYRLDVVKKVTWDEAHFGKFGSYYLRHTFYHDVHPPLGKMLVGFSGYLAGYNGSWDFPSGQPYPDYVPFVKMRIFQGAVSALCVPMTYFAAKAIGFSLPTVWLTTILVLCENSYTTLGKLILLDSLLLFFTVATFMCFQKFHSYHRKPFSFQWCLWLFLTGASMGCAISVKMVGLFVITLVGIHTIVELWTLLGDKNITWKRYANHWIARIICLIVTPFLIFALCFKIHFALLWGSGPGDHEMPPRFQAALNGTNIGQGPRDVSIGSTITLQNMKPRGAYLHSHHQTYPEGSKQRQVTCYNYVDGNNDWIVYRPHGKPIWHVNDTEHEAIRNGDTIRLVHKGTGSNLHSHQVEAPLNKLDYEVSGYGNLTIGDLKDHWVVEIIKDDGNEDKNLIHPITTHVRFRHAVLNCYLAQSNEHLPEWGFSQAEVRCIREPEKNDIKTMWIVDTHTHPNLEAPENFIYPRRSFWSDFFELNKRMMATNNALTVSKDKHDYLRSESWEWPTLYRSLRINSWNENDTRYLLLGSPASTWPSTVAVLFLVFALLYKVLKWNRQMQIFQNEHDEELFIYGGVYPLLGWFLHFFPFVIMGRVKYVHHYLPALYFALFVLAYIFDAGLRYYNKTKTQRIIKFCIYAGYMAVVIGGFILFAPFSYGMTGKLENYKHLNWMKNWDVV</sequence>
<dbReference type="VEuPathDB" id="FungiDB:B1J91_F00759g"/>
<feature type="transmembrane region" description="Helical" evidence="15">
    <location>
        <begin position="582"/>
        <end position="607"/>
    </location>
</feature>
<keyword evidence="12" id="KW-0325">Glycoprotein</keyword>
<evidence type="ECO:0000256" key="13">
    <source>
        <dbReference type="ARBA" id="ARBA00045085"/>
    </source>
</evidence>
<dbReference type="Gene3D" id="2.80.10.50">
    <property type="match status" value="1"/>
</dbReference>
<keyword evidence="6 15" id="KW-0808">Transferase</keyword>
<dbReference type="GO" id="GO:0004169">
    <property type="term" value="F:dolichyl-phosphate-mannose-protein mannosyltransferase activity"/>
    <property type="evidence" value="ECO:0007669"/>
    <property type="project" value="UniProtKB-UniRule"/>
</dbReference>
<comment type="similarity">
    <text evidence="3 15">Belongs to the glycosyltransferase 39 family.</text>
</comment>
<keyword evidence="5 15" id="KW-0328">Glycosyltransferase</keyword>
<reference evidence="17 18" key="1">
    <citation type="submission" date="2015-10" db="EMBL/GenBank/DDBJ databases">
        <title>Draft genomes sequences of Candida glabrata isolates 1A, 1B, 2A, 2B, 3A and 3B.</title>
        <authorList>
            <person name="Haavelsrud O.E."/>
            <person name="Gaustad P."/>
        </authorList>
    </citation>
    <scope>NUCLEOTIDE SEQUENCE [LARGE SCALE GENOMIC DNA]</scope>
    <source>
        <strain evidence="17">910700640</strain>
    </source>
</reference>
<evidence type="ECO:0000256" key="14">
    <source>
        <dbReference type="ARBA" id="ARBA00045102"/>
    </source>
</evidence>
<evidence type="ECO:0000256" key="12">
    <source>
        <dbReference type="ARBA" id="ARBA00023180"/>
    </source>
</evidence>
<evidence type="ECO:0000256" key="1">
    <source>
        <dbReference type="ARBA" id="ARBA00004477"/>
    </source>
</evidence>
<dbReference type="PROSITE" id="PS50919">
    <property type="entry name" value="MIR"/>
    <property type="match status" value="3"/>
</dbReference>
<dbReference type="EMBL" id="LLZZ01000022">
    <property type="protein sequence ID" value="KTB12272.1"/>
    <property type="molecule type" value="Genomic_DNA"/>
</dbReference>
<comment type="subcellular location">
    <subcellularLocation>
        <location evidence="1 15">Endoplasmic reticulum membrane</location>
        <topology evidence="1 15">Multi-pass membrane protein</topology>
    </subcellularLocation>
</comment>
<evidence type="ECO:0000256" key="10">
    <source>
        <dbReference type="ARBA" id="ARBA00022989"/>
    </source>
</evidence>
<dbReference type="PANTHER" id="PTHR10050">
    <property type="entry name" value="DOLICHYL-PHOSPHATE-MANNOSE--PROTEIN MANNOSYLTRANSFERASE"/>
    <property type="match status" value="1"/>
</dbReference>
<dbReference type="VEuPathDB" id="FungiDB:GVI51_F00627"/>
<dbReference type="InterPro" id="IPR027005">
    <property type="entry name" value="PMT-like"/>
</dbReference>
<dbReference type="SUPFAM" id="SSF82109">
    <property type="entry name" value="MIR domain"/>
    <property type="match status" value="1"/>
</dbReference>
<feature type="transmembrane region" description="Helical" evidence="15">
    <location>
        <begin position="211"/>
        <end position="231"/>
    </location>
</feature>
<evidence type="ECO:0000256" key="16">
    <source>
        <dbReference type="SAM" id="MobiDB-lite"/>
    </source>
</evidence>
<dbReference type="Pfam" id="PF02366">
    <property type="entry name" value="PMT"/>
    <property type="match status" value="1"/>
</dbReference>
<feature type="transmembrane region" description="Helical" evidence="15">
    <location>
        <begin position="237"/>
        <end position="256"/>
    </location>
</feature>
<dbReference type="UniPathway" id="UPA00378"/>
<evidence type="ECO:0000313" key="18">
    <source>
        <dbReference type="Proteomes" id="UP000054886"/>
    </source>
</evidence>
<accession>A0A0W0DGN4</accession>
<dbReference type="PANTHER" id="PTHR10050:SF46">
    <property type="entry name" value="PROTEIN O-MANNOSYL-TRANSFERASE 2"/>
    <property type="match status" value="1"/>
</dbReference>
<dbReference type="FunFam" id="2.80.10.50:FF:000012">
    <property type="entry name" value="Protein O-mannosyl-transferase 1"/>
    <property type="match status" value="1"/>
</dbReference>
<feature type="transmembrane region" description="Helical" evidence="15">
    <location>
        <begin position="661"/>
        <end position="680"/>
    </location>
</feature>
<dbReference type="VEuPathDB" id="FungiDB:GWK60_F00627"/>
<keyword evidence="9 15" id="KW-0256">Endoplasmic reticulum</keyword>
<feature type="compositionally biased region" description="Basic and acidic residues" evidence="16">
    <location>
        <begin position="16"/>
        <end position="29"/>
    </location>
</feature>
<evidence type="ECO:0000256" key="7">
    <source>
        <dbReference type="ARBA" id="ARBA00022692"/>
    </source>
</evidence>
<feature type="transmembrane region" description="Helical" evidence="15">
    <location>
        <begin position="627"/>
        <end position="649"/>
    </location>
</feature>
<dbReference type="AlphaFoldDB" id="A0A0W0DGN4"/>
<dbReference type="InterPro" id="IPR003342">
    <property type="entry name" value="ArnT-like_N"/>
</dbReference>
<dbReference type="InterPro" id="IPR018228">
    <property type="entry name" value="DNase_TatD-rel_CS"/>
</dbReference>
<name>A0A0W0DGN4_CANGB</name>
<evidence type="ECO:0000256" key="3">
    <source>
        <dbReference type="ARBA" id="ARBA00007222"/>
    </source>
</evidence>
<feature type="region of interest" description="Disordered" evidence="16">
    <location>
        <begin position="1"/>
        <end position="29"/>
    </location>
</feature>
<dbReference type="EC" id="2.4.1.109" evidence="4 15"/>
<dbReference type="InterPro" id="IPR016093">
    <property type="entry name" value="MIR_motif"/>
</dbReference>
<dbReference type="PROSITE" id="PS01137">
    <property type="entry name" value="TATD_1"/>
    <property type="match status" value="1"/>
</dbReference>
<comment type="catalytic activity">
    <reaction evidence="13 15">
        <text>a di-trans,poly-cis-dolichyl beta-D-mannosyl phosphate + L-threonyl-[protein] = 3-O-(alpha-D-mannosyl)-L-threonyl-[protein] + a di-trans,poly-cis-dolichyl phosphate + H(+)</text>
        <dbReference type="Rhea" id="RHEA:53396"/>
        <dbReference type="Rhea" id="RHEA-COMP:11060"/>
        <dbReference type="Rhea" id="RHEA-COMP:13547"/>
        <dbReference type="Rhea" id="RHEA-COMP:19498"/>
        <dbReference type="Rhea" id="RHEA-COMP:19501"/>
        <dbReference type="ChEBI" id="CHEBI:15378"/>
        <dbReference type="ChEBI" id="CHEBI:30013"/>
        <dbReference type="ChEBI" id="CHEBI:57683"/>
        <dbReference type="ChEBI" id="CHEBI:58211"/>
        <dbReference type="ChEBI" id="CHEBI:137323"/>
        <dbReference type="EC" id="2.4.1.109"/>
    </reaction>
</comment>
<evidence type="ECO:0000313" key="17">
    <source>
        <dbReference type="EMBL" id="KTB12272.1"/>
    </source>
</evidence>
<keyword evidence="8" id="KW-0677">Repeat</keyword>
<evidence type="ECO:0000256" key="2">
    <source>
        <dbReference type="ARBA" id="ARBA00004922"/>
    </source>
</evidence>
<comment type="function">
    <text evidence="15">Transfers mannose from Dol-P-mannose to Ser or Thr residues on proteins.</text>
</comment>
<proteinExistence type="inferred from homology"/>
<comment type="catalytic activity">
    <reaction evidence="14 15">
        <text>a di-trans,poly-cis-dolichyl beta-D-mannosyl phosphate + L-seryl-[protein] = 3-O-(alpha-D-mannosyl)-L-seryl-[protein] + a di-trans,poly-cis-dolichyl phosphate + H(+)</text>
        <dbReference type="Rhea" id="RHEA:17377"/>
        <dbReference type="Rhea" id="RHEA-COMP:9863"/>
        <dbReference type="Rhea" id="RHEA-COMP:13546"/>
        <dbReference type="Rhea" id="RHEA-COMP:19498"/>
        <dbReference type="Rhea" id="RHEA-COMP:19501"/>
        <dbReference type="ChEBI" id="CHEBI:15378"/>
        <dbReference type="ChEBI" id="CHEBI:29999"/>
        <dbReference type="ChEBI" id="CHEBI:57683"/>
        <dbReference type="ChEBI" id="CHEBI:58211"/>
        <dbReference type="ChEBI" id="CHEBI:137321"/>
        <dbReference type="EC" id="2.4.1.109"/>
    </reaction>
</comment>
<keyword evidence="11 15" id="KW-0472">Membrane</keyword>
<keyword evidence="7 15" id="KW-0812">Transmembrane</keyword>
<evidence type="ECO:0000256" key="5">
    <source>
        <dbReference type="ARBA" id="ARBA00022676"/>
    </source>
</evidence>
<dbReference type="CDD" id="cd23284">
    <property type="entry name" value="beta-trefoil_MIR_PMT2-like"/>
    <property type="match status" value="1"/>
</dbReference>
<gene>
    <name evidence="17" type="ORF">AO440_001136</name>
</gene>